<dbReference type="AlphaFoldDB" id="A0A6M8HZ23"/>
<organism evidence="3 4">
    <name type="scientific">Lichenicola cladoniae</name>
    <dbReference type="NCBI Taxonomy" id="1484109"/>
    <lineage>
        <taxon>Bacteria</taxon>
        <taxon>Pseudomonadati</taxon>
        <taxon>Pseudomonadota</taxon>
        <taxon>Alphaproteobacteria</taxon>
        <taxon>Acetobacterales</taxon>
        <taxon>Acetobacteraceae</taxon>
        <taxon>Lichenicola</taxon>
    </lineage>
</organism>
<feature type="compositionally biased region" description="Basic and acidic residues" evidence="1">
    <location>
        <begin position="153"/>
        <end position="167"/>
    </location>
</feature>
<feature type="region of interest" description="Disordered" evidence="1">
    <location>
        <begin position="306"/>
        <end position="356"/>
    </location>
</feature>
<feature type="compositionally biased region" description="Basic and acidic residues" evidence="1">
    <location>
        <begin position="335"/>
        <end position="356"/>
    </location>
</feature>
<protein>
    <recommendedName>
        <fullName evidence="2">Large polyvalent protein-associated domain-containing protein</fullName>
    </recommendedName>
</protein>
<dbReference type="InterPro" id="IPR040677">
    <property type="entry name" value="LPD7"/>
</dbReference>
<feature type="compositionally biased region" description="Polar residues" evidence="1">
    <location>
        <begin position="217"/>
        <end position="234"/>
    </location>
</feature>
<geneLocation type="plasmid" evidence="3 4">
    <name>unnamed4</name>
</geneLocation>
<name>A0A6M8HZ23_9PROT</name>
<dbReference type="RefSeq" id="WP_171837148.1">
    <property type="nucleotide sequence ID" value="NZ_CP053711.1"/>
</dbReference>
<dbReference type="KEGG" id="lck:HN018_27050"/>
<accession>A0A6M8HZ23</accession>
<reference evidence="3 4" key="1">
    <citation type="journal article" date="2014" name="World J. Microbiol. Biotechnol.">
        <title>Biodiversity and physiological characteristics of Antarctic and Arctic lichens-associated bacteria.</title>
        <authorList>
            <person name="Lee Y.M."/>
            <person name="Kim E.H."/>
            <person name="Lee H.K."/>
            <person name="Hong S.G."/>
        </authorList>
    </citation>
    <scope>NUCLEOTIDE SEQUENCE [LARGE SCALE GENOMIC DNA]</scope>
    <source>
        <strain evidence="3 4">PAMC 26569</strain>
        <plasmid evidence="3">unnamed4</plasmid>
    </source>
</reference>
<feature type="compositionally biased region" description="Polar residues" evidence="1">
    <location>
        <begin position="12"/>
        <end position="26"/>
    </location>
</feature>
<dbReference type="EMBL" id="CP053711">
    <property type="protein sequence ID" value="QKE93783.1"/>
    <property type="molecule type" value="Genomic_DNA"/>
</dbReference>
<sequence length="356" mass="39163">MALLDRLKDATKPTNTIEAVQQQGQATPPDLHRASPAQAPVAPVAEARKAGNEAKAPAYATEPEAISRAYYVEDRGSERRYFDDYKKTALAIRSDDTSINSKREDLNTIRAMLTMAESRGWQEVKVNGSAEFKREAWIEAATRGITAQGYKASDIDRQEADRRRKEQGQATSQTPQKPETNEIRQATVQPSSALSPAPSSPVMATPTPQGPVQQVPSSEKPTPASSIQPESSNKQAPNAATPAQQEATPTRADHRKALREATAELSQDGRLMLAAVSEKIDREMNKMNNDGKSELKAYFATELVKKEKSEGPVVLSTDLKRAATAPEPIPQQKAPEPERQPERHMEPEEPHRTRSR</sequence>
<feature type="compositionally biased region" description="Polar residues" evidence="1">
    <location>
        <begin position="168"/>
        <end position="189"/>
    </location>
</feature>
<gene>
    <name evidence="3" type="ORF">HN018_27050</name>
</gene>
<evidence type="ECO:0000313" key="3">
    <source>
        <dbReference type="EMBL" id="QKE93783.1"/>
    </source>
</evidence>
<keyword evidence="3" id="KW-0614">Plasmid</keyword>
<dbReference type="Proteomes" id="UP000500767">
    <property type="component" value="Plasmid unnamed4"/>
</dbReference>
<evidence type="ECO:0000259" key="2">
    <source>
        <dbReference type="Pfam" id="PF18821"/>
    </source>
</evidence>
<feature type="compositionally biased region" description="Basic and acidic residues" evidence="1">
    <location>
        <begin position="1"/>
        <end position="11"/>
    </location>
</feature>
<evidence type="ECO:0000313" key="4">
    <source>
        <dbReference type="Proteomes" id="UP000500767"/>
    </source>
</evidence>
<feature type="compositionally biased region" description="Low complexity" evidence="1">
    <location>
        <begin position="34"/>
        <end position="45"/>
    </location>
</feature>
<evidence type="ECO:0000256" key="1">
    <source>
        <dbReference type="SAM" id="MobiDB-lite"/>
    </source>
</evidence>
<feature type="domain" description="Large polyvalent protein-associated" evidence="2">
    <location>
        <begin position="72"/>
        <end position="163"/>
    </location>
</feature>
<keyword evidence="4" id="KW-1185">Reference proteome</keyword>
<feature type="compositionally biased region" description="Low complexity" evidence="1">
    <location>
        <begin position="190"/>
        <end position="216"/>
    </location>
</feature>
<feature type="region of interest" description="Disordered" evidence="1">
    <location>
        <begin position="149"/>
        <end position="255"/>
    </location>
</feature>
<dbReference type="Pfam" id="PF18821">
    <property type="entry name" value="LPD7"/>
    <property type="match status" value="1"/>
</dbReference>
<proteinExistence type="predicted"/>
<feature type="region of interest" description="Disordered" evidence="1">
    <location>
        <begin position="1"/>
        <end position="58"/>
    </location>
</feature>
<feature type="compositionally biased region" description="Low complexity" evidence="1">
    <location>
        <begin position="235"/>
        <end position="250"/>
    </location>
</feature>